<feature type="transmembrane region" description="Helical" evidence="6">
    <location>
        <begin position="159"/>
        <end position="176"/>
    </location>
</feature>
<keyword evidence="2" id="KW-0813">Transport</keyword>
<dbReference type="EMBL" id="JACGBB010000034">
    <property type="protein sequence ID" value="MBZ7988125.1"/>
    <property type="molecule type" value="Genomic_DNA"/>
</dbReference>
<feature type="transmembrane region" description="Helical" evidence="6">
    <location>
        <begin position="307"/>
        <end position="330"/>
    </location>
</feature>
<dbReference type="Pfam" id="PF00375">
    <property type="entry name" value="SDF"/>
    <property type="match status" value="1"/>
</dbReference>
<reference evidence="7 8" key="1">
    <citation type="submission" date="2020-07" db="EMBL/GenBank/DDBJ databases">
        <title>Transfer of Campylobacter canadensis to the novel genus Avispirillum gen. nov., that also includes two novel species recovered from migratory waterfowl: Avispirillum anseris sp. nov. and Avispirillum brantae sp. nov.</title>
        <authorList>
            <person name="Miller W.G."/>
            <person name="Chapman M.H."/>
            <person name="Yee E."/>
            <person name="Inglis G.D."/>
        </authorList>
    </citation>
    <scope>NUCLEOTIDE SEQUENCE [LARGE SCALE GENOMIC DNA]</scope>
    <source>
        <strain evidence="7 8">L283</strain>
    </source>
</reference>
<dbReference type="SUPFAM" id="SSF118215">
    <property type="entry name" value="Proton glutamate symport protein"/>
    <property type="match status" value="1"/>
</dbReference>
<evidence type="ECO:0000313" key="7">
    <source>
        <dbReference type="EMBL" id="MBZ7988125.1"/>
    </source>
</evidence>
<sequence>MKTSIYKSLVFWVIIGLILGVIVGACNPIKIGAIDNLAIWSKVFIDIFIKALKLLIGPIIFVMIILGILGLGDIKKVGSIGLKAVIYFEVVSTLALAIGIFMARVLQPGAGLNLDPTSLDAKSVEKYVSAASSDSASFLGVLKSAIPSDILSPFTEGKTLQVLFIALITAFIVVTLKEDDRNYIKRALEVLQAFVFKILTIVMYFSPLATFGAMAFLVQKYGISSLQNMVYLLVVMLISCLVFIFGILGLICFFAKINIFKFMRFIAKELLIVFTTSSSESALLPLMKKLEKAGVDKACVGLVLPTGYSFNLDCTNIYLALCVIFLAQAFNIDLSLWQEITILLILMVTSKGAVGVTGSGFIVLAGTLSSLGNDLIPVATVSILLGVDKFMSEMRACGNLCGNSVACVIVAVWNKQIDMDKFRYALDHPNEYRIQD</sequence>
<name>A0ABS7WTM8_9BACT</name>
<protein>
    <submittedName>
        <fullName evidence="7">Cation:dicarboxylase symporter family transporter</fullName>
    </submittedName>
</protein>
<evidence type="ECO:0000313" key="8">
    <source>
        <dbReference type="Proteomes" id="UP000786183"/>
    </source>
</evidence>
<dbReference type="PANTHER" id="PTHR42865">
    <property type="entry name" value="PROTON/GLUTAMATE-ASPARTATE SYMPORTER"/>
    <property type="match status" value="1"/>
</dbReference>
<evidence type="ECO:0000256" key="3">
    <source>
        <dbReference type="ARBA" id="ARBA00022692"/>
    </source>
</evidence>
<gene>
    <name evidence="7" type="ORF">AVCANL283_08480</name>
</gene>
<feature type="transmembrane region" description="Helical" evidence="6">
    <location>
        <begin position="196"/>
        <end position="218"/>
    </location>
</feature>
<evidence type="ECO:0000256" key="6">
    <source>
        <dbReference type="SAM" id="Phobius"/>
    </source>
</evidence>
<dbReference type="Proteomes" id="UP000786183">
    <property type="component" value="Unassembled WGS sequence"/>
</dbReference>
<organism evidence="7 8">
    <name type="scientific">Campylobacter canadensis</name>
    <dbReference type="NCBI Taxonomy" id="449520"/>
    <lineage>
        <taxon>Bacteria</taxon>
        <taxon>Pseudomonadati</taxon>
        <taxon>Campylobacterota</taxon>
        <taxon>Epsilonproteobacteria</taxon>
        <taxon>Campylobacterales</taxon>
        <taxon>Campylobacteraceae</taxon>
        <taxon>Campylobacter</taxon>
    </lineage>
</organism>
<dbReference type="InterPro" id="IPR001991">
    <property type="entry name" value="Na-dicarboxylate_symporter"/>
</dbReference>
<keyword evidence="5 6" id="KW-0472">Membrane</keyword>
<dbReference type="InterPro" id="IPR036458">
    <property type="entry name" value="Na:dicarbo_symporter_sf"/>
</dbReference>
<evidence type="ECO:0000256" key="2">
    <source>
        <dbReference type="ARBA" id="ARBA00022448"/>
    </source>
</evidence>
<accession>A0ABS7WTM8</accession>
<dbReference type="PROSITE" id="PS51257">
    <property type="entry name" value="PROKAR_LIPOPROTEIN"/>
    <property type="match status" value="1"/>
</dbReference>
<feature type="transmembrane region" description="Helical" evidence="6">
    <location>
        <begin position="9"/>
        <end position="31"/>
    </location>
</feature>
<dbReference type="RefSeq" id="WP_172231350.1">
    <property type="nucleotide sequence ID" value="NZ_CP035946.1"/>
</dbReference>
<evidence type="ECO:0000256" key="4">
    <source>
        <dbReference type="ARBA" id="ARBA00022989"/>
    </source>
</evidence>
<comment type="caution">
    <text evidence="7">The sequence shown here is derived from an EMBL/GenBank/DDBJ whole genome shotgun (WGS) entry which is preliminary data.</text>
</comment>
<dbReference type="PRINTS" id="PR00173">
    <property type="entry name" value="EDTRNSPORT"/>
</dbReference>
<keyword evidence="3 6" id="KW-0812">Transmembrane</keyword>
<comment type="subcellular location">
    <subcellularLocation>
        <location evidence="1">Membrane</location>
        <topology evidence="1">Multi-pass membrane protein</topology>
    </subcellularLocation>
</comment>
<feature type="transmembrane region" description="Helical" evidence="6">
    <location>
        <begin position="342"/>
        <end position="364"/>
    </location>
</feature>
<feature type="transmembrane region" description="Helical" evidence="6">
    <location>
        <begin position="51"/>
        <end position="72"/>
    </location>
</feature>
<keyword evidence="8" id="KW-1185">Reference proteome</keyword>
<proteinExistence type="predicted"/>
<dbReference type="Gene3D" id="1.10.3860.10">
    <property type="entry name" value="Sodium:dicarboxylate symporter"/>
    <property type="match status" value="1"/>
</dbReference>
<feature type="transmembrane region" description="Helical" evidence="6">
    <location>
        <begin position="230"/>
        <end position="254"/>
    </location>
</feature>
<evidence type="ECO:0000256" key="1">
    <source>
        <dbReference type="ARBA" id="ARBA00004141"/>
    </source>
</evidence>
<dbReference type="PANTHER" id="PTHR42865:SF1">
    <property type="entry name" value="AEROBIC C4-DICARBOXYLATE TRANSPORT PROTEIN"/>
    <property type="match status" value="1"/>
</dbReference>
<feature type="transmembrane region" description="Helical" evidence="6">
    <location>
        <begin position="84"/>
        <end position="106"/>
    </location>
</feature>
<keyword evidence="4 6" id="KW-1133">Transmembrane helix</keyword>
<evidence type="ECO:0000256" key="5">
    <source>
        <dbReference type="ARBA" id="ARBA00023136"/>
    </source>
</evidence>